<dbReference type="InterPro" id="IPR005467">
    <property type="entry name" value="His_kinase_dom"/>
</dbReference>
<keyword evidence="11" id="KW-0067">ATP-binding</keyword>
<dbReference type="Gene3D" id="3.30.565.10">
    <property type="entry name" value="Histidine kinase-like ATPase, C-terminal domain"/>
    <property type="match status" value="1"/>
</dbReference>
<feature type="domain" description="Response regulatory" evidence="10">
    <location>
        <begin position="482"/>
        <end position="599"/>
    </location>
</feature>
<evidence type="ECO:0000256" key="1">
    <source>
        <dbReference type="ARBA" id="ARBA00000085"/>
    </source>
</evidence>
<dbReference type="EMBL" id="CP146369">
    <property type="protein sequence ID" value="WWT55664.1"/>
    <property type="molecule type" value="Genomic_DNA"/>
</dbReference>
<dbReference type="InterPro" id="IPR011006">
    <property type="entry name" value="CheY-like_superfamily"/>
</dbReference>
<feature type="region of interest" description="Disordered" evidence="7">
    <location>
        <begin position="438"/>
        <end position="475"/>
    </location>
</feature>
<evidence type="ECO:0000256" key="8">
    <source>
        <dbReference type="SAM" id="Phobius"/>
    </source>
</evidence>
<keyword evidence="12" id="KW-1185">Reference proteome</keyword>
<keyword evidence="8" id="KW-0472">Membrane</keyword>
<dbReference type="InterPro" id="IPR036890">
    <property type="entry name" value="HATPase_C_sf"/>
</dbReference>
<dbReference type="Proteomes" id="UP001363460">
    <property type="component" value="Chromosome"/>
</dbReference>
<feature type="transmembrane region" description="Helical" evidence="8">
    <location>
        <begin position="139"/>
        <end position="157"/>
    </location>
</feature>
<dbReference type="SUPFAM" id="SSF52172">
    <property type="entry name" value="CheY-like"/>
    <property type="match status" value="1"/>
</dbReference>
<evidence type="ECO:0000256" key="3">
    <source>
        <dbReference type="ARBA" id="ARBA00022553"/>
    </source>
</evidence>
<evidence type="ECO:0000256" key="4">
    <source>
        <dbReference type="ARBA" id="ARBA00022679"/>
    </source>
</evidence>
<dbReference type="CDD" id="cd16922">
    <property type="entry name" value="HATPase_EvgS-ArcB-TorS-like"/>
    <property type="match status" value="1"/>
</dbReference>
<dbReference type="InterPro" id="IPR003661">
    <property type="entry name" value="HisK_dim/P_dom"/>
</dbReference>
<dbReference type="InterPro" id="IPR036097">
    <property type="entry name" value="HisK_dim/P_sf"/>
</dbReference>
<dbReference type="Gene3D" id="3.40.50.2300">
    <property type="match status" value="1"/>
</dbReference>
<feature type="transmembrane region" description="Helical" evidence="8">
    <location>
        <begin position="61"/>
        <end position="82"/>
    </location>
</feature>
<dbReference type="InterPro" id="IPR003594">
    <property type="entry name" value="HATPase_dom"/>
</dbReference>
<evidence type="ECO:0000313" key="11">
    <source>
        <dbReference type="EMBL" id="WWT55664.1"/>
    </source>
</evidence>
<dbReference type="PANTHER" id="PTHR43047">
    <property type="entry name" value="TWO-COMPONENT HISTIDINE PROTEIN KINASE"/>
    <property type="match status" value="1"/>
</dbReference>
<proteinExistence type="predicted"/>
<dbReference type="GO" id="GO:0005524">
    <property type="term" value="F:ATP binding"/>
    <property type="evidence" value="ECO:0007669"/>
    <property type="project" value="UniProtKB-KW"/>
</dbReference>
<dbReference type="CDD" id="cd00082">
    <property type="entry name" value="HisKA"/>
    <property type="match status" value="1"/>
</dbReference>
<evidence type="ECO:0000259" key="10">
    <source>
        <dbReference type="PROSITE" id="PS50110"/>
    </source>
</evidence>
<gene>
    <name evidence="11" type="ORF">V8J38_04290</name>
</gene>
<accession>A0ABZ2IDL6</accession>
<keyword evidence="11" id="KW-0547">Nucleotide-binding</keyword>
<evidence type="ECO:0000313" key="12">
    <source>
        <dbReference type="Proteomes" id="UP001363460"/>
    </source>
</evidence>
<keyword evidence="5" id="KW-0418">Kinase</keyword>
<name>A0ABZ2IDL6_9CAUL</name>
<feature type="domain" description="Histidine kinase" evidence="9">
    <location>
        <begin position="197"/>
        <end position="420"/>
    </location>
</feature>
<organism evidence="11 12">
    <name type="scientific">Brevundimonas olei</name>
    <dbReference type="NCBI Taxonomy" id="657642"/>
    <lineage>
        <taxon>Bacteria</taxon>
        <taxon>Pseudomonadati</taxon>
        <taxon>Pseudomonadota</taxon>
        <taxon>Alphaproteobacteria</taxon>
        <taxon>Caulobacterales</taxon>
        <taxon>Caulobacteraceae</taxon>
        <taxon>Brevundimonas</taxon>
    </lineage>
</organism>
<dbReference type="CDD" id="cd17546">
    <property type="entry name" value="REC_hyHK_CKI1_RcsC-like"/>
    <property type="match status" value="1"/>
</dbReference>
<dbReference type="Pfam" id="PF00072">
    <property type="entry name" value="Response_reg"/>
    <property type="match status" value="1"/>
</dbReference>
<keyword evidence="4" id="KW-0808">Transferase</keyword>
<evidence type="ECO:0000259" key="9">
    <source>
        <dbReference type="PROSITE" id="PS50109"/>
    </source>
</evidence>
<dbReference type="PROSITE" id="PS50109">
    <property type="entry name" value="HIS_KIN"/>
    <property type="match status" value="1"/>
</dbReference>
<evidence type="ECO:0000256" key="5">
    <source>
        <dbReference type="ARBA" id="ARBA00022777"/>
    </source>
</evidence>
<dbReference type="InterPro" id="IPR001789">
    <property type="entry name" value="Sig_transdc_resp-reg_receiver"/>
</dbReference>
<keyword evidence="8" id="KW-0812">Transmembrane</keyword>
<feature type="transmembrane region" description="Helical" evidence="8">
    <location>
        <begin position="113"/>
        <end position="133"/>
    </location>
</feature>
<dbReference type="SUPFAM" id="SSF55874">
    <property type="entry name" value="ATPase domain of HSP90 chaperone/DNA topoisomerase II/histidine kinase"/>
    <property type="match status" value="1"/>
</dbReference>
<dbReference type="InterPro" id="IPR004358">
    <property type="entry name" value="Sig_transdc_His_kin-like_C"/>
</dbReference>
<sequence length="613" mass="64667">MLPQRLVVGLACALLFSPILGLSLCLVWLAVYLLLQLAEAAAFASVTRGQAMTLKGWRGALGDLALTANAGVYASIAIPLWTLGGLPGGVVATTLLAAGAINSVIASAGNLRVFIWTVTPQVAVLALTPFFMAQSSVEGRFILPVAVGVLAFVFFCLTTRSRLYAAGAAEARALKEADDKRREAESIMAGRSALLAAVAHDLRTPIGAILTGAHELSRVAAPSSSSTRQQTAMIEDAGLMMKELLDDLLDHARLDAGRLKVETRGFDLRDLLNHTFRLWQGPVRAKGLRLRLDGSRYMPRIVQGDAMRLRQVLNNLISNAVKFTDSGAVTVRLCAWRDEAGRHVLLIDVADTGPGMTTSQLERLFTPFDQTADGVAARYGGSGLGLAISRDLIELMGGRLTVRSEAGQGSTFTVALTLSEGEGDGEVAAFLAAPPLTGAPSAATPTRRPLPMDAPSAPREETETPLAAAPAEPDHDAERPLRVLVVDDHAINRRAVQVILQALDCELTMAEDGMAALKACDADIFDVIFMDVRMPELDGRETTRRLRAGGGPNADAPVIAVTADTSPEDIAACLEAGMNHFVAKPLTPAVLLTALSEVLDPAGDAEVGAQAVA</sequence>
<evidence type="ECO:0000256" key="6">
    <source>
        <dbReference type="PROSITE-ProRule" id="PRU00169"/>
    </source>
</evidence>
<feature type="transmembrane region" description="Helical" evidence="8">
    <location>
        <begin position="88"/>
        <end position="106"/>
    </location>
</feature>
<dbReference type="EC" id="2.7.13.3" evidence="2"/>
<dbReference type="PRINTS" id="PR00344">
    <property type="entry name" value="BCTRLSENSOR"/>
</dbReference>
<dbReference type="PANTHER" id="PTHR43047:SF72">
    <property type="entry name" value="OSMOSENSING HISTIDINE PROTEIN KINASE SLN1"/>
    <property type="match status" value="1"/>
</dbReference>
<evidence type="ECO:0000256" key="7">
    <source>
        <dbReference type="SAM" id="MobiDB-lite"/>
    </source>
</evidence>
<dbReference type="SMART" id="SM00388">
    <property type="entry name" value="HisKA"/>
    <property type="match status" value="1"/>
</dbReference>
<comment type="catalytic activity">
    <reaction evidence="1">
        <text>ATP + protein L-histidine = ADP + protein N-phospho-L-histidine.</text>
        <dbReference type="EC" id="2.7.13.3"/>
    </reaction>
</comment>
<protein>
    <recommendedName>
        <fullName evidence="2">histidine kinase</fullName>
        <ecNumber evidence="2">2.7.13.3</ecNumber>
    </recommendedName>
</protein>
<dbReference type="Pfam" id="PF00512">
    <property type="entry name" value="HisKA"/>
    <property type="match status" value="1"/>
</dbReference>
<dbReference type="SMART" id="SM00387">
    <property type="entry name" value="HATPase_c"/>
    <property type="match status" value="1"/>
</dbReference>
<dbReference type="SUPFAM" id="SSF47384">
    <property type="entry name" value="Homodimeric domain of signal transducing histidine kinase"/>
    <property type="match status" value="1"/>
</dbReference>
<dbReference type="PROSITE" id="PS50110">
    <property type="entry name" value="RESPONSE_REGULATORY"/>
    <property type="match status" value="1"/>
</dbReference>
<evidence type="ECO:0000256" key="2">
    <source>
        <dbReference type="ARBA" id="ARBA00012438"/>
    </source>
</evidence>
<dbReference type="SMART" id="SM00448">
    <property type="entry name" value="REC"/>
    <property type="match status" value="1"/>
</dbReference>
<dbReference type="RefSeq" id="WP_338578033.1">
    <property type="nucleotide sequence ID" value="NZ_CP146369.1"/>
</dbReference>
<keyword evidence="8" id="KW-1133">Transmembrane helix</keyword>
<dbReference type="Pfam" id="PF02518">
    <property type="entry name" value="HATPase_c"/>
    <property type="match status" value="1"/>
</dbReference>
<keyword evidence="3 6" id="KW-0597">Phosphoprotein</keyword>
<feature type="modified residue" description="4-aspartylphosphate" evidence="6">
    <location>
        <position position="531"/>
    </location>
</feature>
<dbReference type="Gene3D" id="1.10.287.130">
    <property type="match status" value="1"/>
</dbReference>
<reference evidence="11 12" key="1">
    <citation type="submission" date="2024-02" db="EMBL/GenBank/DDBJ databases">
        <title>Distribution and functional of Brevundimonas-related endobacteria within Verticillium dahliae.</title>
        <authorList>
            <person name="Zeng H."/>
        </authorList>
    </citation>
    <scope>NUCLEOTIDE SEQUENCE [LARGE SCALE GENOMIC DNA]</scope>
    <source>
        <strain evidence="11 12">TRM 44200</strain>
    </source>
</reference>